<dbReference type="PANTHER" id="PTHR30137:SF8">
    <property type="entry name" value="BLR5498 PROTEIN"/>
    <property type="match status" value="1"/>
</dbReference>
<dbReference type="InterPro" id="IPR011251">
    <property type="entry name" value="Luciferase-like_dom"/>
</dbReference>
<name>A0ABW0Z0Z5_9ACTN</name>
<dbReference type="Pfam" id="PF00296">
    <property type="entry name" value="Bac_luciferase"/>
    <property type="match status" value="1"/>
</dbReference>
<dbReference type="EMBL" id="JBHSPB010000009">
    <property type="protein sequence ID" value="MFC5721742.1"/>
    <property type="molecule type" value="Genomic_DNA"/>
</dbReference>
<gene>
    <name evidence="4" type="ORF">ACFP1Z_16340</name>
</gene>
<reference evidence="5" key="1">
    <citation type="journal article" date="2019" name="Int. J. Syst. Evol. Microbiol.">
        <title>The Global Catalogue of Microorganisms (GCM) 10K type strain sequencing project: providing services to taxonomists for standard genome sequencing and annotation.</title>
        <authorList>
            <consortium name="The Broad Institute Genomics Platform"/>
            <consortium name="The Broad Institute Genome Sequencing Center for Infectious Disease"/>
            <person name="Wu L."/>
            <person name="Ma J."/>
        </authorList>
    </citation>
    <scope>NUCLEOTIDE SEQUENCE [LARGE SCALE GENOMIC DNA]</scope>
    <source>
        <strain evidence="5">CGMCC 4.7304</strain>
    </source>
</reference>
<proteinExistence type="predicted"/>
<evidence type="ECO:0000313" key="4">
    <source>
        <dbReference type="EMBL" id="MFC5721742.1"/>
    </source>
</evidence>
<dbReference type="Proteomes" id="UP001596083">
    <property type="component" value="Unassembled WGS sequence"/>
</dbReference>
<dbReference type="SUPFAM" id="SSF51679">
    <property type="entry name" value="Bacterial luciferase-like"/>
    <property type="match status" value="1"/>
</dbReference>
<feature type="domain" description="Luciferase-like" evidence="3">
    <location>
        <begin position="1"/>
        <end position="329"/>
    </location>
</feature>
<accession>A0ABW0Z0Z5</accession>
<dbReference type="EC" id="1.-.-.-" evidence="4"/>
<sequence length="376" mass="42058">MEFGIFVQGYVPASRVRDDPDAEHHALMEEAGYVVEADRRGFKYAWATEHHFLEEYSHLSANDVFLGYLAHATERIHLGSGIFNPLPRVNHPVKVAEKAAMLDHLSGGRFEFGTGRGAGSHEILAFLPDVESMDATREMWEETIAEFPRMWRRGRYPGFSGRHWSLPPRTVLPKPYGPAHPALWYAAGSPSSYAMAARKGLGVLGFSVQKVSDMEWVVDSYKSAVNQAEPVGDFVNDNVMVTSTAVCAETHAEAVATAASGGLHYLQSLLFRYHDTFPRPEGIPRWPELLPEYTEEIIELLIAEELLICGDPDEVLRQCKRWEQAGADQLVFGLPVGIPHEATMTTIRLIGEHVVPKIDTDPVHRTTRYRRAAAQR</sequence>
<dbReference type="RefSeq" id="WP_390317088.1">
    <property type="nucleotide sequence ID" value="NZ_JBHSPB010000009.1"/>
</dbReference>
<dbReference type="InterPro" id="IPR036661">
    <property type="entry name" value="Luciferase-like_sf"/>
</dbReference>
<evidence type="ECO:0000259" key="3">
    <source>
        <dbReference type="Pfam" id="PF00296"/>
    </source>
</evidence>
<keyword evidence="1 4" id="KW-0560">Oxidoreductase</keyword>
<dbReference type="PANTHER" id="PTHR30137">
    <property type="entry name" value="LUCIFERASE-LIKE MONOOXYGENASE"/>
    <property type="match status" value="1"/>
</dbReference>
<evidence type="ECO:0000313" key="5">
    <source>
        <dbReference type="Proteomes" id="UP001596083"/>
    </source>
</evidence>
<dbReference type="InterPro" id="IPR050766">
    <property type="entry name" value="Bact_Lucif_Oxidored"/>
</dbReference>
<keyword evidence="5" id="KW-1185">Reference proteome</keyword>
<protein>
    <submittedName>
        <fullName evidence="4">LLM class flavin-dependent oxidoreductase</fullName>
        <ecNumber evidence="4">1.-.-.-</ecNumber>
    </submittedName>
</protein>
<organism evidence="4 5">
    <name type="scientific">Streptomyces gamaensis</name>
    <dbReference type="NCBI Taxonomy" id="1763542"/>
    <lineage>
        <taxon>Bacteria</taxon>
        <taxon>Bacillati</taxon>
        <taxon>Actinomycetota</taxon>
        <taxon>Actinomycetes</taxon>
        <taxon>Kitasatosporales</taxon>
        <taxon>Streptomycetaceae</taxon>
        <taxon>Streptomyces</taxon>
    </lineage>
</organism>
<evidence type="ECO:0000256" key="1">
    <source>
        <dbReference type="ARBA" id="ARBA00023002"/>
    </source>
</evidence>
<keyword evidence="2" id="KW-0503">Monooxygenase</keyword>
<dbReference type="Gene3D" id="3.20.20.30">
    <property type="entry name" value="Luciferase-like domain"/>
    <property type="match status" value="1"/>
</dbReference>
<comment type="caution">
    <text evidence="4">The sequence shown here is derived from an EMBL/GenBank/DDBJ whole genome shotgun (WGS) entry which is preliminary data.</text>
</comment>
<evidence type="ECO:0000256" key="2">
    <source>
        <dbReference type="ARBA" id="ARBA00023033"/>
    </source>
</evidence>
<dbReference type="GO" id="GO:0016491">
    <property type="term" value="F:oxidoreductase activity"/>
    <property type="evidence" value="ECO:0007669"/>
    <property type="project" value="UniProtKB-KW"/>
</dbReference>